<name>A0A426ZDS4_ENSVE</name>
<accession>A0A426ZDS4</accession>
<gene>
    <name evidence="1" type="ORF">B296_00041330</name>
</gene>
<dbReference type="AlphaFoldDB" id="A0A426ZDS4"/>
<organism evidence="1 2">
    <name type="scientific">Ensete ventricosum</name>
    <name type="common">Abyssinian banana</name>
    <name type="synonym">Musa ensete</name>
    <dbReference type="NCBI Taxonomy" id="4639"/>
    <lineage>
        <taxon>Eukaryota</taxon>
        <taxon>Viridiplantae</taxon>
        <taxon>Streptophyta</taxon>
        <taxon>Embryophyta</taxon>
        <taxon>Tracheophyta</taxon>
        <taxon>Spermatophyta</taxon>
        <taxon>Magnoliopsida</taxon>
        <taxon>Liliopsida</taxon>
        <taxon>Zingiberales</taxon>
        <taxon>Musaceae</taxon>
        <taxon>Ensete</taxon>
    </lineage>
</organism>
<protein>
    <submittedName>
        <fullName evidence="1">Uncharacterized protein</fullName>
    </submittedName>
</protein>
<dbReference type="EMBL" id="AMZH03007121">
    <property type="protein sequence ID" value="RRT62109.1"/>
    <property type="molecule type" value="Genomic_DNA"/>
</dbReference>
<proteinExistence type="predicted"/>
<sequence length="55" mass="6683">EVRSTFHAPFRKFKILPIPNILANRKSYEYGFVKKCNDHKLCAKSRFNRFFMHHL</sequence>
<comment type="caution">
    <text evidence="1">The sequence shown here is derived from an EMBL/GenBank/DDBJ whole genome shotgun (WGS) entry which is preliminary data.</text>
</comment>
<feature type="non-terminal residue" evidence="1">
    <location>
        <position position="1"/>
    </location>
</feature>
<evidence type="ECO:0000313" key="2">
    <source>
        <dbReference type="Proteomes" id="UP000287651"/>
    </source>
</evidence>
<dbReference type="Proteomes" id="UP000287651">
    <property type="component" value="Unassembled WGS sequence"/>
</dbReference>
<reference evidence="1 2" key="1">
    <citation type="journal article" date="2014" name="Agronomy (Basel)">
        <title>A Draft Genome Sequence for Ensete ventricosum, the Drought-Tolerant Tree Against Hunger.</title>
        <authorList>
            <person name="Harrison J."/>
            <person name="Moore K.A."/>
            <person name="Paszkiewicz K."/>
            <person name="Jones T."/>
            <person name="Grant M."/>
            <person name="Ambacheew D."/>
            <person name="Muzemil S."/>
            <person name="Studholme D.J."/>
        </authorList>
    </citation>
    <scope>NUCLEOTIDE SEQUENCE [LARGE SCALE GENOMIC DNA]</scope>
</reference>
<evidence type="ECO:0000313" key="1">
    <source>
        <dbReference type="EMBL" id="RRT62109.1"/>
    </source>
</evidence>